<keyword evidence="5 8" id="KW-1133">Transmembrane helix</keyword>
<evidence type="ECO:0000256" key="2">
    <source>
        <dbReference type="ARBA" id="ARBA00005887"/>
    </source>
</evidence>
<feature type="compositionally biased region" description="Acidic residues" evidence="9">
    <location>
        <begin position="529"/>
        <end position="539"/>
    </location>
</feature>
<keyword evidence="7 8" id="KW-0924">Ammonia transport</keyword>
<dbReference type="SUPFAM" id="SSF111352">
    <property type="entry name" value="Ammonium transporter"/>
    <property type="match status" value="1"/>
</dbReference>
<dbReference type="FunFam" id="1.10.3430.10:FF:000003">
    <property type="entry name" value="Ammonium transporter"/>
    <property type="match status" value="1"/>
</dbReference>
<proteinExistence type="inferred from homology"/>
<dbReference type="PROSITE" id="PS01219">
    <property type="entry name" value="AMMONIUM_TRANSP"/>
    <property type="match status" value="1"/>
</dbReference>
<feature type="transmembrane region" description="Helical" evidence="8">
    <location>
        <begin position="46"/>
        <end position="67"/>
    </location>
</feature>
<dbReference type="OrthoDB" id="534912at2759"/>
<dbReference type="NCBIfam" id="TIGR00836">
    <property type="entry name" value="amt"/>
    <property type="match status" value="1"/>
</dbReference>
<sequence length="546" mass="59526">MVNITYGLISSSSNAASDATINPYGTDMIVLQDDDSTLAPFDAGDIGWILTCTALVWLMIPGLGYLYSGLVRRKNALSLLFLCIVALAITSFQWWFWGYSLVYSETGGVFLGNLDNFCFMGVLGRAVPETNNKLPEIVFATYQMMFACLVPAIVLGAACERSRVLPAMVWVFCWTTLVYDPLAHWIWSSNGWAFKWGVYDYAGGIPVEIASGIGGLAYSYFIGKRRGYGTERILYKPHNVGHVILGTVLLWVGWLGFNAGSTFAANLKAAMAAFNTNLAGSVGGIVWMILDFRLERKWSVVGFCTGAIAGLVAITPAAGFVGTPAAALIGLVAGACSNLATRLKVSMRVDDPMDVFAVHALAGAIGTFMTGLFAQASVAANDGYAVVEGGWLDRNFAQLYKQIAWIAVGTGWTFVVTYIIMFLINLVPGLHFRADDEAQVVGMDEVEHDEFVADYAWFHRDIEDSWHARAVMAQNQRGSEEEKSSTGPGSGAVTTGVHPVPDEEDRRGRPVDPKEMQKRGRGEGGVHEDDMEMAELDQAEEQRMRR</sequence>
<comment type="similarity">
    <text evidence="2 8">Belongs to the ammonia transporter channel (TC 1.A.11.2) family.</text>
</comment>
<dbReference type="Proteomes" id="UP000812966">
    <property type="component" value="Unassembled WGS sequence"/>
</dbReference>
<reference evidence="11" key="1">
    <citation type="submission" date="2020-04" db="EMBL/GenBank/DDBJ databases">
        <title>Analysis of mating type loci in Filobasidium floriforme.</title>
        <authorList>
            <person name="Nowrousian M."/>
        </authorList>
    </citation>
    <scope>NUCLEOTIDE SEQUENCE</scope>
    <source>
        <strain evidence="11">CBS 6242</strain>
    </source>
</reference>
<feature type="transmembrane region" description="Helical" evidence="8">
    <location>
        <begin position="239"/>
        <end position="257"/>
    </location>
</feature>
<name>A0A8K0JIU7_9TREE</name>
<keyword evidence="3 8" id="KW-0813">Transport</keyword>
<dbReference type="PANTHER" id="PTHR43029:SF1">
    <property type="entry name" value="AMMONIUM TRANSPORTER AMTB-LIKE DOMAIN-CONTAINING PROTEIN"/>
    <property type="match status" value="1"/>
</dbReference>
<evidence type="ECO:0000313" key="11">
    <source>
        <dbReference type="EMBL" id="KAG7531344.1"/>
    </source>
</evidence>
<evidence type="ECO:0000256" key="1">
    <source>
        <dbReference type="ARBA" id="ARBA00004141"/>
    </source>
</evidence>
<evidence type="ECO:0000256" key="9">
    <source>
        <dbReference type="SAM" id="MobiDB-lite"/>
    </source>
</evidence>
<evidence type="ECO:0000256" key="8">
    <source>
        <dbReference type="RuleBase" id="RU362002"/>
    </source>
</evidence>
<organism evidence="11 12">
    <name type="scientific">Filobasidium floriforme</name>
    <dbReference type="NCBI Taxonomy" id="5210"/>
    <lineage>
        <taxon>Eukaryota</taxon>
        <taxon>Fungi</taxon>
        <taxon>Dikarya</taxon>
        <taxon>Basidiomycota</taxon>
        <taxon>Agaricomycotina</taxon>
        <taxon>Tremellomycetes</taxon>
        <taxon>Filobasidiales</taxon>
        <taxon>Filobasidiaceae</taxon>
        <taxon>Filobasidium</taxon>
    </lineage>
</organism>
<comment type="subcellular location">
    <subcellularLocation>
        <location evidence="8">Cell membrane</location>
        <topology evidence="8">Multi-pass membrane protein</topology>
    </subcellularLocation>
    <subcellularLocation>
        <location evidence="1">Membrane</location>
        <topology evidence="1">Multi-pass membrane protein</topology>
    </subcellularLocation>
</comment>
<feature type="transmembrane region" description="Helical" evidence="8">
    <location>
        <begin position="79"/>
        <end position="97"/>
    </location>
</feature>
<dbReference type="InterPro" id="IPR001905">
    <property type="entry name" value="Ammonium_transpt"/>
</dbReference>
<feature type="region of interest" description="Disordered" evidence="9">
    <location>
        <begin position="472"/>
        <end position="546"/>
    </location>
</feature>
<evidence type="ECO:0000256" key="4">
    <source>
        <dbReference type="ARBA" id="ARBA00022692"/>
    </source>
</evidence>
<dbReference type="Gene3D" id="1.10.3430.10">
    <property type="entry name" value="Ammonium transporter AmtB like domains"/>
    <property type="match status" value="1"/>
</dbReference>
<dbReference type="InterPro" id="IPR024041">
    <property type="entry name" value="NH4_transpt_AmtB-like_dom"/>
</dbReference>
<evidence type="ECO:0000313" key="12">
    <source>
        <dbReference type="Proteomes" id="UP000812966"/>
    </source>
</evidence>
<dbReference type="GO" id="GO:0005886">
    <property type="term" value="C:plasma membrane"/>
    <property type="evidence" value="ECO:0007669"/>
    <property type="project" value="UniProtKB-SubCell"/>
</dbReference>
<evidence type="ECO:0000256" key="7">
    <source>
        <dbReference type="ARBA" id="ARBA00023177"/>
    </source>
</evidence>
<feature type="transmembrane region" description="Helical" evidence="8">
    <location>
        <begin position="137"/>
        <end position="157"/>
    </location>
</feature>
<feature type="transmembrane region" description="Helical" evidence="8">
    <location>
        <begin position="403"/>
        <end position="424"/>
    </location>
</feature>
<feature type="transmembrane region" description="Helical" evidence="8">
    <location>
        <begin position="297"/>
        <end position="319"/>
    </location>
</feature>
<dbReference type="InterPro" id="IPR018047">
    <property type="entry name" value="Ammonium_transpt_CS"/>
</dbReference>
<dbReference type="GO" id="GO:0008519">
    <property type="term" value="F:ammonium channel activity"/>
    <property type="evidence" value="ECO:0007669"/>
    <property type="project" value="InterPro"/>
</dbReference>
<feature type="transmembrane region" description="Helical" evidence="8">
    <location>
        <begin position="164"/>
        <end position="187"/>
    </location>
</feature>
<accession>A0A8K0JIU7</accession>
<dbReference type="Pfam" id="PF00909">
    <property type="entry name" value="Ammonium_transp"/>
    <property type="match status" value="1"/>
</dbReference>
<dbReference type="InterPro" id="IPR029020">
    <property type="entry name" value="Ammonium/urea_transptr"/>
</dbReference>
<feature type="compositionally biased region" description="Basic and acidic residues" evidence="9">
    <location>
        <begin position="500"/>
        <end position="528"/>
    </location>
</feature>
<feature type="domain" description="Ammonium transporter AmtB-like" evidence="10">
    <location>
        <begin position="48"/>
        <end position="451"/>
    </location>
</feature>
<feature type="transmembrane region" description="Helical" evidence="8">
    <location>
        <begin position="269"/>
        <end position="290"/>
    </location>
</feature>
<keyword evidence="4 8" id="KW-0812">Transmembrane</keyword>
<keyword evidence="12" id="KW-1185">Reference proteome</keyword>
<feature type="transmembrane region" description="Helical" evidence="8">
    <location>
        <begin position="355"/>
        <end position="374"/>
    </location>
</feature>
<feature type="transmembrane region" description="Helical" evidence="8">
    <location>
        <begin position="199"/>
        <end position="218"/>
    </location>
</feature>
<evidence type="ECO:0000256" key="6">
    <source>
        <dbReference type="ARBA" id="ARBA00023136"/>
    </source>
</evidence>
<dbReference type="AlphaFoldDB" id="A0A8K0JIU7"/>
<protein>
    <recommendedName>
        <fullName evidence="8">Ammonium transporter</fullName>
    </recommendedName>
</protein>
<evidence type="ECO:0000259" key="10">
    <source>
        <dbReference type="Pfam" id="PF00909"/>
    </source>
</evidence>
<keyword evidence="6 8" id="KW-0472">Membrane</keyword>
<gene>
    <name evidence="11" type="ORF">FFLO_04405</name>
</gene>
<comment type="caution">
    <text evidence="11">The sequence shown here is derived from an EMBL/GenBank/DDBJ whole genome shotgun (WGS) entry which is preliminary data.</text>
</comment>
<dbReference type="EMBL" id="JABELV010000093">
    <property type="protein sequence ID" value="KAG7531344.1"/>
    <property type="molecule type" value="Genomic_DNA"/>
</dbReference>
<feature type="transmembrane region" description="Helical" evidence="8">
    <location>
        <begin position="325"/>
        <end position="343"/>
    </location>
</feature>
<dbReference type="PANTHER" id="PTHR43029">
    <property type="entry name" value="AMMONIUM TRANSPORTER MEP2"/>
    <property type="match status" value="1"/>
</dbReference>
<evidence type="ECO:0000256" key="5">
    <source>
        <dbReference type="ARBA" id="ARBA00022989"/>
    </source>
</evidence>
<evidence type="ECO:0000256" key="3">
    <source>
        <dbReference type="ARBA" id="ARBA00022448"/>
    </source>
</evidence>